<evidence type="ECO:0000256" key="6">
    <source>
        <dbReference type="ARBA" id="ARBA00023136"/>
    </source>
</evidence>
<comment type="caution">
    <text evidence="9">The sequence shown here is derived from an EMBL/GenBank/DDBJ whole genome shotgun (WGS) entry which is preliminary data.</text>
</comment>
<dbReference type="PANTHER" id="PTHR30465:SF43">
    <property type="entry name" value="OLIGOPEPTIDE ABC TRANSPORTER, PERMEASE PROTEIN"/>
    <property type="match status" value="1"/>
</dbReference>
<protein>
    <recommendedName>
        <fullName evidence="8">ABC transmembrane type-1 domain-containing protein</fullName>
    </recommendedName>
</protein>
<dbReference type="Gene3D" id="1.10.3720.10">
    <property type="entry name" value="MetI-like"/>
    <property type="match status" value="1"/>
</dbReference>
<dbReference type="PANTHER" id="PTHR30465">
    <property type="entry name" value="INNER MEMBRANE ABC TRANSPORTER"/>
    <property type="match status" value="1"/>
</dbReference>
<dbReference type="InterPro" id="IPR035906">
    <property type="entry name" value="MetI-like_sf"/>
</dbReference>
<organism evidence="9">
    <name type="scientific">marine sediment metagenome</name>
    <dbReference type="NCBI Taxonomy" id="412755"/>
    <lineage>
        <taxon>unclassified sequences</taxon>
        <taxon>metagenomes</taxon>
        <taxon>ecological metagenomes</taxon>
    </lineage>
</organism>
<evidence type="ECO:0000256" key="7">
    <source>
        <dbReference type="SAM" id="Phobius"/>
    </source>
</evidence>
<dbReference type="PROSITE" id="PS50928">
    <property type="entry name" value="ABC_TM1"/>
    <property type="match status" value="1"/>
</dbReference>
<evidence type="ECO:0000259" key="8">
    <source>
        <dbReference type="PROSITE" id="PS50928"/>
    </source>
</evidence>
<evidence type="ECO:0000256" key="3">
    <source>
        <dbReference type="ARBA" id="ARBA00022475"/>
    </source>
</evidence>
<sequence>MFLFFKYFGLSAGGLFSVEYARAAWSTGKFIDLLKHLPIPIIVIGTAGTAWLIRVMRGCLLDELQKQYVITARAKGVEERTLLFKYPVRVAINPIISTIGWTLPQIVSGAVITAIVLGLPTTGPLLFRALLSQDMYLAGSMIMFLAFLTVIGTFISDLILVWVDPRIR</sequence>
<dbReference type="InterPro" id="IPR000515">
    <property type="entry name" value="MetI-like"/>
</dbReference>
<dbReference type="AlphaFoldDB" id="X1UYE8"/>
<keyword evidence="4 7" id="KW-0812">Transmembrane</keyword>
<dbReference type="Pfam" id="PF00528">
    <property type="entry name" value="BPD_transp_1"/>
    <property type="match status" value="1"/>
</dbReference>
<feature type="domain" description="ABC transmembrane type-1" evidence="8">
    <location>
        <begin position="1"/>
        <end position="160"/>
    </location>
</feature>
<dbReference type="GO" id="GO:0005886">
    <property type="term" value="C:plasma membrane"/>
    <property type="evidence" value="ECO:0007669"/>
    <property type="project" value="UniProtKB-SubCell"/>
</dbReference>
<evidence type="ECO:0000256" key="5">
    <source>
        <dbReference type="ARBA" id="ARBA00022989"/>
    </source>
</evidence>
<dbReference type="CDD" id="cd06261">
    <property type="entry name" value="TM_PBP2"/>
    <property type="match status" value="1"/>
</dbReference>
<feature type="non-terminal residue" evidence="9">
    <location>
        <position position="168"/>
    </location>
</feature>
<keyword evidence="6 7" id="KW-0472">Membrane</keyword>
<comment type="subcellular location">
    <subcellularLocation>
        <location evidence="1">Cell membrane</location>
        <topology evidence="1">Multi-pass membrane protein</topology>
    </subcellularLocation>
</comment>
<keyword evidence="3" id="KW-1003">Cell membrane</keyword>
<feature type="transmembrane region" description="Helical" evidence="7">
    <location>
        <begin position="39"/>
        <end position="56"/>
    </location>
</feature>
<gene>
    <name evidence="9" type="ORF">S12H4_29436</name>
</gene>
<dbReference type="GO" id="GO:0055085">
    <property type="term" value="P:transmembrane transport"/>
    <property type="evidence" value="ECO:0007669"/>
    <property type="project" value="InterPro"/>
</dbReference>
<evidence type="ECO:0000256" key="4">
    <source>
        <dbReference type="ARBA" id="ARBA00022692"/>
    </source>
</evidence>
<name>X1UYE8_9ZZZZ</name>
<dbReference type="SUPFAM" id="SSF161098">
    <property type="entry name" value="MetI-like"/>
    <property type="match status" value="1"/>
</dbReference>
<evidence type="ECO:0000313" key="9">
    <source>
        <dbReference type="EMBL" id="GAI97409.1"/>
    </source>
</evidence>
<dbReference type="EMBL" id="BARW01016980">
    <property type="protein sequence ID" value="GAI97409.1"/>
    <property type="molecule type" value="Genomic_DNA"/>
</dbReference>
<keyword evidence="2" id="KW-0813">Transport</keyword>
<evidence type="ECO:0000256" key="2">
    <source>
        <dbReference type="ARBA" id="ARBA00022448"/>
    </source>
</evidence>
<proteinExistence type="predicted"/>
<feature type="transmembrane region" description="Helical" evidence="7">
    <location>
        <begin position="137"/>
        <end position="163"/>
    </location>
</feature>
<keyword evidence="5 7" id="KW-1133">Transmembrane helix</keyword>
<reference evidence="9" key="1">
    <citation type="journal article" date="2014" name="Front. Microbiol.">
        <title>High frequency of phylogenetically diverse reductive dehalogenase-homologous genes in deep subseafloor sedimentary metagenomes.</title>
        <authorList>
            <person name="Kawai M."/>
            <person name="Futagami T."/>
            <person name="Toyoda A."/>
            <person name="Takaki Y."/>
            <person name="Nishi S."/>
            <person name="Hori S."/>
            <person name="Arai W."/>
            <person name="Tsubouchi T."/>
            <person name="Morono Y."/>
            <person name="Uchiyama I."/>
            <person name="Ito T."/>
            <person name="Fujiyama A."/>
            <person name="Inagaki F."/>
            <person name="Takami H."/>
        </authorList>
    </citation>
    <scope>NUCLEOTIDE SEQUENCE</scope>
    <source>
        <strain evidence="9">Expedition CK06-06</strain>
    </source>
</reference>
<feature type="transmembrane region" description="Helical" evidence="7">
    <location>
        <begin position="90"/>
        <end position="117"/>
    </location>
</feature>
<accession>X1UYE8</accession>
<evidence type="ECO:0000256" key="1">
    <source>
        <dbReference type="ARBA" id="ARBA00004651"/>
    </source>
</evidence>